<sequence>MYRFPIVKLNLYVSKYPMLLRSFDMYKLTVLPEYL</sequence>
<evidence type="ECO:0000313" key="2">
    <source>
        <dbReference type="Proteomes" id="UP000190285"/>
    </source>
</evidence>
<organism evidence="1 2">
    <name type="scientific">Maledivibacter halophilus</name>
    <dbReference type="NCBI Taxonomy" id="36842"/>
    <lineage>
        <taxon>Bacteria</taxon>
        <taxon>Bacillati</taxon>
        <taxon>Bacillota</taxon>
        <taxon>Clostridia</taxon>
        <taxon>Peptostreptococcales</taxon>
        <taxon>Caminicellaceae</taxon>
        <taxon>Maledivibacter</taxon>
    </lineage>
</organism>
<keyword evidence="2" id="KW-1185">Reference proteome</keyword>
<dbReference type="EMBL" id="FUZT01000030">
    <property type="protein sequence ID" value="SKC92583.1"/>
    <property type="molecule type" value="Genomic_DNA"/>
</dbReference>
<proteinExistence type="predicted"/>
<reference evidence="1 2" key="1">
    <citation type="submission" date="2017-02" db="EMBL/GenBank/DDBJ databases">
        <authorList>
            <person name="Peterson S.W."/>
        </authorList>
    </citation>
    <scope>NUCLEOTIDE SEQUENCE [LARGE SCALE GENOMIC DNA]</scope>
    <source>
        <strain evidence="1 2">M1</strain>
    </source>
</reference>
<evidence type="ECO:0000313" key="1">
    <source>
        <dbReference type="EMBL" id="SKC92583.1"/>
    </source>
</evidence>
<dbReference type="Proteomes" id="UP000190285">
    <property type="component" value="Unassembled WGS sequence"/>
</dbReference>
<gene>
    <name evidence="1" type="ORF">SAMN02194393_05507</name>
</gene>
<accession>A0A1T5MX60</accession>
<dbReference type="STRING" id="36842.SAMN02194393_05507"/>
<protein>
    <submittedName>
        <fullName evidence="1">Uncharacterized protein</fullName>
    </submittedName>
</protein>
<dbReference type="AlphaFoldDB" id="A0A1T5MX60"/>
<name>A0A1T5MX60_9FIRM</name>